<evidence type="ECO:0000313" key="2">
    <source>
        <dbReference type="EMBL" id="PIX88525.1"/>
    </source>
</evidence>
<protein>
    <recommendedName>
        <fullName evidence="4">Rod shape-determining protein MreD</fullName>
    </recommendedName>
</protein>
<gene>
    <name evidence="2" type="ORF">COZ30_00630</name>
</gene>
<name>A0A2M7MFQ5_9BACT</name>
<evidence type="ECO:0008006" key="4">
    <source>
        <dbReference type="Google" id="ProtNLM"/>
    </source>
</evidence>
<sequence length="110" mass="13005">MSNGVKRLLFLFFCFYFLTLIQTSFLIHFNIGGWWAGYGPILIAIIFINLFTPHHSWWGVSASFFGGFFLDIFSENFIGFHILILLLVSLFIKFILKKYMRIPVWEKIKK</sequence>
<reference evidence="3" key="1">
    <citation type="submission" date="2017-09" db="EMBL/GenBank/DDBJ databases">
        <title>Depth-based differentiation of microbial function through sediment-hosted aquifers and enrichment of novel symbionts in the deep terrestrial subsurface.</title>
        <authorList>
            <person name="Probst A.J."/>
            <person name="Ladd B."/>
            <person name="Jarett J.K."/>
            <person name="Geller-Mcgrath D.E."/>
            <person name="Sieber C.M.K."/>
            <person name="Emerson J.B."/>
            <person name="Anantharaman K."/>
            <person name="Thomas B.C."/>
            <person name="Malmstrom R."/>
            <person name="Stieglmeier M."/>
            <person name="Klingl A."/>
            <person name="Woyke T."/>
            <person name="Ryan C.M."/>
            <person name="Banfield J.F."/>
        </authorList>
    </citation>
    <scope>NUCLEOTIDE SEQUENCE [LARGE SCALE GENOMIC DNA]</scope>
</reference>
<feature type="transmembrane region" description="Helical" evidence="1">
    <location>
        <begin position="33"/>
        <end position="51"/>
    </location>
</feature>
<comment type="caution">
    <text evidence="2">The sequence shown here is derived from an EMBL/GenBank/DDBJ whole genome shotgun (WGS) entry which is preliminary data.</text>
</comment>
<dbReference type="AlphaFoldDB" id="A0A2M7MFQ5"/>
<proteinExistence type="predicted"/>
<feature type="transmembrane region" description="Helical" evidence="1">
    <location>
        <begin position="78"/>
        <end position="96"/>
    </location>
</feature>
<dbReference type="EMBL" id="PFJR01000015">
    <property type="protein sequence ID" value="PIX88525.1"/>
    <property type="molecule type" value="Genomic_DNA"/>
</dbReference>
<dbReference type="Proteomes" id="UP000230064">
    <property type="component" value="Unassembled WGS sequence"/>
</dbReference>
<organism evidence="2 3">
    <name type="scientific">Candidatus Nealsonbacteria bacterium CG_4_10_14_3_um_filter_36_16</name>
    <dbReference type="NCBI Taxonomy" id="1974685"/>
    <lineage>
        <taxon>Bacteria</taxon>
        <taxon>Candidatus Nealsoniibacteriota</taxon>
    </lineage>
</organism>
<keyword evidence="1" id="KW-0812">Transmembrane</keyword>
<keyword evidence="1" id="KW-0472">Membrane</keyword>
<keyword evidence="1" id="KW-1133">Transmembrane helix</keyword>
<evidence type="ECO:0000256" key="1">
    <source>
        <dbReference type="SAM" id="Phobius"/>
    </source>
</evidence>
<feature type="transmembrane region" description="Helical" evidence="1">
    <location>
        <begin position="56"/>
        <end position="72"/>
    </location>
</feature>
<evidence type="ECO:0000313" key="3">
    <source>
        <dbReference type="Proteomes" id="UP000230064"/>
    </source>
</evidence>
<accession>A0A2M7MFQ5</accession>